<protein>
    <submittedName>
        <fullName evidence="1">AAA family ATPase</fullName>
    </submittedName>
</protein>
<dbReference type="PANTHER" id="PTHR43883:SF1">
    <property type="entry name" value="GLUCONOKINASE"/>
    <property type="match status" value="1"/>
</dbReference>
<dbReference type="SUPFAM" id="SSF56112">
    <property type="entry name" value="Protein kinase-like (PK-like)"/>
    <property type="match status" value="1"/>
</dbReference>
<dbReference type="Proteomes" id="UP000756860">
    <property type="component" value="Unassembled WGS sequence"/>
</dbReference>
<dbReference type="InterPro" id="IPR011009">
    <property type="entry name" value="Kinase-like_dom_sf"/>
</dbReference>
<evidence type="ECO:0000313" key="2">
    <source>
        <dbReference type="Proteomes" id="UP000756860"/>
    </source>
</evidence>
<organism evidence="1 2">
    <name type="scientific">Geomobilimonas luticola</name>
    <dbReference type="NCBI Taxonomy" id="1114878"/>
    <lineage>
        <taxon>Bacteria</taxon>
        <taxon>Pseudomonadati</taxon>
        <taxon>Thermodesulfobacteriota</taxon>
        <taxon>Desulfuromonadia</taxon>
        <taxon>Geobacterales</taxon>
        <taxon>Geobacteraceae</taxon>
        <taxon>Geomobilimonas</taxon>
    </lineage>
</organism>
<comment type="caution">
    <text evidence="1">The sequence shown here is derived from an EMBL/GenBank/DDBJ whole genome shotgun (WGS) entry which is preliminary data.</text>
</comment>
<proteinExistence type="predicted"/>
<name>A0ABS5SG74_9BACT</name>
<dbReference type="SUPFAM" id="SSF52540">
    <property type="entry name" value="P-loop containing nucleoside triphosphate hydrolases"/>
    <property type="match status" value="1"/>
</dbReference>
<dbReference type="PANTHER" id="PTHR43883">
    <property type="entry name" value="SLR0207 PROTEIN"/>
    <property type="match status" value="1"/>
</dbReference>
<dbReference type="InterPro" id="IPR052732">
    <property type="entry name" value="Cell-binding_unc_protein"/>
</dbReference>
<dbReference type="Gene3D" id="3.40.50.300">
    <property type="entry name" value="P-loop containing nucleotide triphosphate hydrolases"/>
    <property type="match status" value="1"/>
</dbReference>
<dbReference type="Pfam" id="PF13671">
    <property type="entry name" value="AAA_33"/>
    <property type="match status" value="1"/>
</dbReference>
<dbReference type="RefSeq" id="WP_214176369.1">
    <property type="nucleotide sequence ID" value="NZ_JAHCVK010000010.1"/>
</dbReference>
<reference evidence="1 2" key="1">
    <citation type="submission" date="2021-05" db="EMBL/GenBank/DDBJ databases">
        <title>The draft genome of Geobacter luticola JCM 17780.</title>
        <authorList>
            <person name="Xu Z."/>
            <person name="Masuda Y."/>
            <person name="Itoh H."/>
            <person name="Senoo K."/>
        </authorList>
    </citation>
    <scope>NUCLEOTIDE SEQUENCE [LARGE SCALE GENOMIC DNA]</scope>
    <source>
        <strain evidence="1 2">JCM 17780</strain>
    </source>
</reference>
<sequence>MEPWVISALLKTSAYPEPTHTVQLLQTHVSFLFITDTHVYKVKKPVDFGFLDFTTLDRRRFYCDEEVRLNRRLCPDIYLGVVEVRESAEGATFDGEGKIIDYAVKMKRLPAERMLDRLLREDKVGADDMRRIALTIAAFHQNAERGEEIDAFGSIEAIRRNWEENFHQAEEFITISLAKQDLLVIREWVNRFLIEKGELFADRIAGGFIRDGDGDIHPENICLTDKVCIFDCIEFNSRFRYGDTAADIAFLLMELDFHGRRSLADIFLEAYTGATGDQGAMRVLDFYKVYRAFVRGKVESFRLLDQQITTAAKQEARKKAIRYFRLARGYILRQKLSPTLFITCGLMGSGKSTLAREFAFELGVETASSDAVRKEIAAIPPQEHQKDDYGAGIYNQSFNEATYAALLTRGEESLRNGRSVIIDATFSRKSDRSSFRALAEQYKVPFVMLRTECPERTIRMRLDARAGNEGEISDGRWELFHRQRDEFESPGKDEGMLIVADCTHPVIDAVDGVLKGMGLL</sequence>
<dbReference type="InterPro" id="IPR027417">
    <property type="entry name" value="P-loop_NTPase"/>
</dbReference>
<keyword evidence="2" id="KW-1185">Reference proteome</keyword>
<dbReference type="EMBL" id="JAHCVK010000010">
    <property type="protein sequence ID" value="MBT0654360.1"/>
    <property type="molecule type" value="Genomic_DNA"/>
</dbReference>
<evidence type="ECO:0000313" key="1">
    <source>
        <dbReference type="EMBL" id="MBT0654360.1"/>
    </source>
</evidence>
<gene>
    <name evidence="1" type="ORF">KI810_14970</name>
</gene>
<accession>A0ABS5SG74</accession>